<dbReference type="Pfam" id="PF06799">
    <property type="entry name" value="CGLD27-like"/>
    <property type="match status" value="1"/>
</dbReference>
<name>A0A0D8ZUD1_9CYAN</name>
<proteinExistence type="predicted"/>
<evidence type="ECO:0000313" key="3">
    <source>
        <dbReference type="Proteomes" id="UP000032452"/>
    </source>
</evidence>
<evidence type="ECO:0000313" key="2">
    <source>
        <dbReference type="EMBL" id="KJH72373.1"/>
    </source>
</evidence>
<organism evidence="2 3">
    <name type="scientific">Aliterella atlantica CENA595</name>
    <dbReference type="NCBI Taxonomy" id="1618023"/>
    <lineage>
        <taxon>Bacteria</taxon>
        <taxon>Bacillati</taxon>
        <taxon>Cyanobacteriota</taxon>
        <taxon>Cyanophyceae</taxon>
        <taxon>Chroococcidiopsidales</taxon>
        <taxon>Aliterellaceae</taxon>
        <taxon>Aliterella</taxon>
    </lineage>
</organism>
<dbReference type="RefSeq" id="WP_045054050.1">
    <property type="nucleotide sequence ID" value="NZ_CAWMDP010000038.1"/>
</dbReference>
<dbReference type="Proteomes" id="UP000032452">
    <property type="component" value="Unassembled WGS sequence"/>
</dbReference>
<feature type="transmembrane region" description="Helical" evidence="1">
    <location>
        <begin position="44"/>
        <end position="63"/>
    </location>
</feature>
<protein>
    <submittedName>
        <fullName evidence="2">Uncharacterized protein</fullName>
    </submittedName>
</protein>
<keyword evidence="1" id="KW-1133">Transmembrane helix</keyword>
<dbReference type="EMBL" id="JYON01000006">
    <property type="protein sequence ID" value="KJH72373.1"/>
    <property type="molecule type" value="Genomic_DNA"/>
</dbReference>
<keyword evidence="1" id="KW-0472">Membrane</keyword>
<dbReference type="AlphaFoldDB" id="A0A0D8ZUD1"/>
<feature type="transmembrane region" description="Helical" evidence="1">
    <location>
        <begin position="69"/>
        <end position="93"/>
    </location>
</feature>
<dbReference type="OrthoDB" id="462081at2"/>
<comment type="caution">
    <text evidence="2">The sequence shown here is derived from an EMBL/GenBank/DDBJ whole genome shotgun (WGS) entry which is preliminary data.</text>
</comment>
<reference evidence="2 3" key="1">
    <citation type="submission" date="2015-02" db="EMBL/GenBank/DDBJ databases">
        <title>Draft genome of a novel marine cyanobacterium (Chroococcales) isolated from South Atlantic Ocean.</title>
        <authorList>
            <person name="Rigonato J."/>
            <person name="Alvarenga D.O."/>
            <person name="Branco L.H."/>
            <person name="Varani A.M."/>
            <person name="Brandini F.P."/>
            <person name="Fiore M.F."/>
        </authorList>
    </citation>
    <scope>NUCLEOTIDE SEQUENCE [LARGE SCALE GENOMIC DNA]</scope>
    <source>
        <strain evidence="2 3">CENA595</strain>
    </source>
</reference>
<dbReference type="STRING" id="1618023.UH38_07635"/>
<feature type="transmembrane region" description="Helical" evidence="1">
    <location>
        <begin position="148"/>
        <end position="165"/>
    </location>
</feature>
<evidence type="ECO:0000256" key="1">
    <source>
        <dbReference type="SAM" id="Phobius"/>
    </source>
</evidence>
<accession>A0A0D8ZUD1</accession>
<dbReference type="InterPro" id="IPR009631">
    <property type="entry name" value="CGLD27-like"/>
</dbReference>
<dbReference type="PANTHER" id="PTHR34214">
    <property type="match status" value="1"/>
</dbReference>
<keyword evidence="3" id="KW-1185">Reference proteome</keyword>
<dbReference type="PATRIC" id="fig|1618023.3.peg.3207"/>
<gene>
    <name evidence="2" type="ORF">UH38_07635</name>
</gene>
<sequence>MIESTLAVCPVPTEQQPLNEYEELKESVFFKTCTLTWQQYVTKLAWLWGISWLIAGPVAAASFAPHKYIAQFILCGGAGASVGVLLVLVRMYLGWSYVKSRLVNSTIFYEESGWYDGQTWTKPEEILTRDRLIVTYQVQPILHRLHKTFIGFALMLGAGIFVWNFL</sequence>
<dbReference type="PANTHER" id="PTHR34214:SF3">
    <property type="entry name" value="PROTEIN CONSERVED IN THE GREEN LINEAGE AND DIATOMS 27, CHLOROPLASTIC"/>
    <property type="match status" value="1"/>
</dbReference>
<keyword evidence="1" id="KW-0812">Transmembrane</keyword>